<feature type="compositionally biased region" description="Low complexity" evidence="1">
    <location>
        <begin position="496"/>
        <end position="505"/>
    </location>
</feature>
<feature type="region of interest" description="Disordered" evidence="1">
    <location>
        <begin position="395"/>
        <end position="447"/>
    </location>
</feature>
<organism evidence="2 3">
    <name type="scientific">Tilletia walkeri</name>
    <dbReference type="NCBI Taxonomy" id="117179"/>
    <lineage>
        <taxon>Eukaryota</taxon>
        <taxon>Fungi</taxon>
        <taxon>Dikarya</taxon>
        <taxon>Basidiomycota</taxon>
        <taxon>Ustilaginomycotina</taxon>
        <taxon>Exobasidiomycetes</taxon>
        <taxon>Tilletiales</taxon>
        <taxon>Tilletiaceae</taxon>
        <taxon>Tilletia</taxon>
    </lineage>
</organism>
<dbReference type="EMBL" id="LWDG02000594">
    <property type="protein sequence ID" value="KAE8263915.1"/>
    <property type="molecule type" value="Genomic_DNA"/>
</dbReference>
<feature type="region of interest" description="Disordered" evidence="1">
    <location>
        <begin position="255"/>
        <end position="373"/>
    </location>
</feature>
<evidence type="ECO:0000256" key="1">
    <source>
        <dbReference type="SAM" id="MobiDB-lite"/>
    </source>
</evidence>
<feature type="compositionally biased region" description="Low complexity" evidence="1">
    <location>
        <begin position="316"/>
        <end position="334"/>
    </location>
</feature>
<gene>
    <name evidence="2" type="ORF">A4X09_0g7103</name>
</gene>
<protein>
    <submittedName>
        <fullName evidence="2">Uncharacterized protein</fullName>
    </submittedName>
</protein>
<feature type="compositionally biased region" description="Low complexity" evidence="1">
    <location>
        <begin position="295"/>
        <end position="304"/>
    </location>
</feature>
<proteinExistence type="predicted"/>
<accession>A0A8X7N3V9</accession>
<feature type="compositionally biased region" description="Polar residues" evidence="1">
    <location>
        <begin position="259"/>
        <end position="269"/>
    </location>
</feature>
<reference evidence="2" key="1">
    <citation type="submission" date="2016-04" db="EMBL/GenBank/DDBJ databases">
        <authorList>
            <person name="Nguyen H.D."/>
            <person name="Samba Siva P."/>
            <person name="Cullis J."/>
            <person name="Levesque C.A."/>
            <person name="Hambleton S."/>
        </authorList>
    </citation>
    <scope>NUCLEOTIDE SEQUENCE</scope>
    <source>
        <strain evidence="2">DAOMC 236422</strain>
    </source>
</reference>
<feature type="compositionally biased region" description="Low complexity" evidence="1">
    <location>
        <begin position="111"/>
        <end position="131"/>
    </location>
</feature>
<reference evidence="2" key="2">
    <citation type="journal article" date="2019" name="IMA Fungus">
        <title>Genome sequencing and comparison of five Tilletia species to identify candidate genes for the detection of regulated species infecting wheat.</title>
        <authorList>
            <person name="Nguyen H.D.T."/>
            <person name="Sultana T."/>
            <person name="Kesanakurti P."/>
            <person name="Hambleton S."/>
        </authorList>
    </citation>
    <scope>NUCLEOTIDE SEQUENCE</scope>
    <source>
        <strain evidence="2">DAOMC 236422</strain>
    </source>
</reference>
<feature type="region of interest" description="Disordered" evidence="1">
    <location>
        <begin position="475"/>
        <end position="538"/>
    </location>
</feature>
<comment type="caution">
    <text evidence="2">The sequence shown here is derived from an EMBL/GenBank/DDBJ whole genome shotgun (WGS) entry which is preliminary data.</text>
</comment>
<feature type="region of interest" description="Disordered" evidence="1">
    <location>
        <begin position="1"/>
        <end position="31"/>
    </location>
</feature>
<sequence length="538" mass="57297">MSLFTRKSSAKKSSVSVAGQPSKVIAGANGSKRKNVSLPEYDFATLKASGRSKTNFRPVQHSTIAELDSFFSGTSSTKQASDDANRFKDPSTGKVWYDSIDYQEWKTLLHSGSPATPPSRRSSSTSFLASPEAATSRSVRSRSIQSPLAGGAVGLGLGSTVEAADGGGMLSSLSETICCYDYGPFFGSSVTSPRTPSMGVGFHQRQRSRSSSCVALPLLQSTLAGGIFTPVGEEAPPVTLDLASTSPFWEQDQSKIRIQEQQQRNSAPKSTTTTTQSQTSRSLRAALGLTEKRTASSSSTTKSASDPKKSANRRLSASFFSGPSFSKPKSSTGSQEVAEQHKDTPPSTMLRSPLPEPETQSTKSEHRQTSVSQVIDPRQAQMIIVNSHVATPLIQPVPSRAERSSRSARKQRHRVSTYSMLRRSSSADMIGTKSGSVSQSGEGGSSSIQEDVIAQASLTLQRLEVDEGRAASALSHVSRSSSASSSSLSQPQAMIRLPPVLPLLQRRFERLHQEKEGQGGQGASDPGSRMRPSTAGSI</sequence>
<dbReference type="Proteomes" id="UP000078113">
    <property type="component" value="Unassembled WGS sequence"/>
</dbReference>
<evidence type="ECO:0000313" key="2">
    <source>
        <dbReference type="EMBL" id="KAE8263915.1"/>
    </source>
</evidence>
<evidence type="ECO:0000313" key="3">
    <source>
        <dbReference type="Proteomes" id="UP000078113"/>
    </source>
</evidence>
<name>A0A8X7N3V9_9BASI</name>
<dbReference type="AlphaFoldDB" id="A0A8X7N3V9"/>
<feature type="compositionally biased region" description="Basic residues" evidence="1">
    <location>
        <begin position="406"/>
        <end position="415"/>
    </location>
</feature>
<feature type="compositionally biased region" description="Polar residues" evidence="1">
    <location>
        <begin position="133"/>
        <end position="142"/>
    </location>
</feature>
<feature type="compositionally biased region" description="Polar residues" evidence="1">
    <location>
        <begin position="416"/>
        <end position="427"/>
    </location>
</feature>
<feature type="region of interest" description="Disordered" evidence="1">
    <location>
        <begin position="111"/>
        <end position="142"/>
    </location>
</feature>
<keyword evidence="3" id="KW-1185">Reference proteome</keyword>
<feature type="compositionally biased region" description="Low complexity" evidence="1">
    <location>
        <begin position="270"/>
        <end position="280"/>
    </location>
</feature>
<feature type="compositionally biased region" description="Low complexity" evidence="1">
    <location>
        <begin position="475"/>
        <end position="489"/>
    </location>
</feature>
<feature type="compositionally biased region" description="Basic and acidic residues" evidence="1">
    <location>
        <begin position="506"/>
        <end position="517"/>
    </location>
</feature>